<name>A0AAV0JPD3_9ROSI</name>
<comment type="caution">
    <text evidence="1">The sequence shown here is derived from an EMBL/GenBank/DDBJ whole genome shotgun (WGS) entry which is preliminary data.</text>
</comment>
<gene>
    <name evidence="1" type="ORF">LITE_LOCUS15311</name>
</gene>
<accession>A0AAV0JPD3</accession>
<proteinExistence type="predicted"/>
<evidence type="ECO:0000313" key="1">
    <source>
        <dbReference type="EMBL" id="CAI0411822.1"/>
    </source>
</evidence>
<keyword evidence="2" id="KW-1185">Reference proteome</keyword>
<reference evidence="1" key="1">
    <citation type="submission" date="2022-08" db="EMBL/GenBank/DDBJ databases">
        <authorList>
            <person name="Gutierrez-Valencia J."/>
        </authorList>
    </citation>
    <scope>NUCLEOTIDE SEQUENCE</scope>
</reference>
<organism evidence="1 2">
    <name type="scientific">Linum tenue</name>
    <dbReference type="NCBI Taxonomy" id="586396"/>
    <lineage>
        <taxon>Eukaryota</taxon>
        <taxon>Viridiplantae</taxon>
        <taxon>Streptophyta</taxon>
        <taxon>Embryophyta</taxon>
        <taxon>Tracheophyta</taxon>
        <taxon>Spermatophyta</taxon>
        <taxon>Magnoliopsida</taxon>
        <taxon>eudicotyledons</taxon>
        <taxon>Gunneridae</taxon>
        <taxon>Pentapetalae</taxon>
        <taxon>rosids</taxon>
        <taxon>fabids</taxon>
        <taxon>Malpighiales</taxon>
        <taxon>Linaceae</taxon>
        <taxon>Linum</taxon>
    </lineage>
</organism>
<sequence>MRCSGFMN</sequence>
<evidence type="ECO:0000313" key="2">
    <source>
        <dbReference type="Proteomes" id="UP001154282"/>
    </source>
</evidence>
<protein>
    <submittedName>
        <fullName evidence="1">Uncharacterized protein</fullName>
    </submittedName>
</protein>
<dbReference type="EMBL" id="CAMGYJ010000005">
    <property type="protein sequence ID" value="CAI0411822.1"/>
    <property type="molecule type" value="Genomic_DNA"/>
</dbReference>
<dbReference type="Proteomes" id="UP001154282">
    <property type="component" value="Unassembled WGS sequence"/>
</dbReference>